<evidence type="ECO:0000256" key="1">
    <source>
        <dbReference type="ARBA" id="ARBA00008061"/>
    </source>
</evidence>
<dbReference type="SUPFAM" id="SSF51445">
    <property type="entry name" value="(Trans)glycosidases"/>
    <property type="match status" value="1"/>
</dbReference>
<accession>A0ABV9YF14</accession>
<dbReference type="CDD" id="cd11326">
    <property type="entry name" value="AmyAc_Glg_debranch"/>
    <property type="match status" value="1"/>
</dbReference>
<feature type="domain" description="Glycosyl hydrolase family 13 catalytic" evidence="3">
    <location>
        <begin position="187"/>
        <end position="570"/>
    </location>
</feature>
<dbReference type="InterPro" id="IPR013783">
    <property type="entry name" value="Ig-like_fold"/>
</dbReference>
<dbReference type="InterPro" id="IPR044505">
    <property type="entry name" value="GlgX_Isoamylase_N_E_set"/>
</dbReference>
<keyword evidence="4" id="KW-0378">Hydrolase</keyword>
<evidence type="ECO:0000256" key="2">
    <source>
        <dbReference type="SAM" id="MobiDB-lite"/>
    </source>
</evidence>
<dbReference type="Gene3D" id="3.20.20.80">
    <property type="entry name" value="Glycosidases"/>
    <property type="match status" value="1"/>
</dbReference>
<evidence type="ECO:0000259" key="3">
    <source>
        <dbReference type="SMART" id="SM00642"/>
    </source>
</evidence>
<keyword evidence="4" id="KW-0326">Glycosidase</keyword>
<comment type="similarity">
    <text evidence="1">Belongs to the glycosyl hydrolase 13 family.</text>
</comment>
<dbReference type="Gene3D" id="2.60.40.10">
    <property type="entry name" value="Immunoglobulins"/>
    <property type="match status" value="1"/>
</dbReference>
<feature type="compositionally biased region" description="Basic and acidic residues" evidence="2">
    <location>
        <begin position="471"/>
        <end position="487"/>
    </location>
</feature>
<dbReference type="CDD" id="cd02856">
    <property type="entry name" value="E_set_GDE_Isoamylase_N"/>
    <property type="match status" value="1"/>
</dbReference>
<evidence type="ECO:0000313" key="5">
    <source>
        <dbReference type="Proteomes" id="UP001595947"/>
    </source>
</evidence>
<dbReference type="SUPFAM" id="SSF51011">
    <property type="entry name" value="Glycosyl hydrolase domain"/>
    <property type="match status" value="1"/>
</dbReference>
<dbReference type="EC" id="3.2.1.196" evidence="4"/>
<protein>
    <submittedName>
        <fullName evidence="4">Glycogen debranching protein GlgX</fullName>
        <ecNumber evidence="4">3.2.1.196</ecNumber>
    </submittedName>
</protein>
<dbReference type="InterPro" id="IPR013780">
    <property type="entry name" value="Glyco_hydro_b"/>
</dbReference>
<dbReference type="RefSeq" id="WP_378034719.1">
    <property type="nucleotide sequence ID" value="NZ_JBHSIV010000003.1"/>
</dbReference>
<dbReference type="InterPro" id="IPR011837">
    <property type="entry name" value="Glycogen_debranch_GlgX"/>
</dbReference>
<gene>
    <name evidence="4" type="primary">glgX</name>
    <name evidence="4" type="ORF">ACFPBZ_04080</name>
</gene>
<dbReference type="InterPro" id="IPR006047">
    <property type="entry name" value="GH13_cat_dom"/>
</dbReference>
<keyword evidence="5" id="KW-1185">Reference proteome</keyword>
<dbReference type="NCBIfam" id="TIGR02100">
    <property type="entry name" value="glgX_debranch"/>
    <property type="match status" value="1"/>
</dbReference>
<sequence length="690" mass="74510">MRTSSHSGTDRRGVRLAEDGTLSVLVPATTTAEAVEVCLLDGRRSGAELDPGGERRIELVPDEAGWWRGTVPDVAPGTGYGLRVHGPWSPATGVRTNPAKLLVDPWARQVGGRFIDLDAALAYSGDPFTGAVSTVDSAGHVPYALVPAPEGIVGKDRPDVPWRDTVLYETHVRDLTMRHPEVPAELRGTFGGVAHPAVLEHLTRLGVTTVELLPVFANAPEPSLMARGRRNHWGYSTLAYLAPEPRYAAVPGREIAEFRAMADALHAAGLELVLDVVFNHSCEGGVDGPSLSWRGLDGPGWYQLGPDGRDIDFTGCGNTFDAGSPLVTALVVDCLRYWVTEMGVDGFRFDLASTLGRPGGSGFSRDAPLLVALAEDPVLSQVKLIAEPWDCTGEGYQVGGFGPVWAEWNGRYRDGARDFWRGHGAVSEIVTRLAGSSDIYWPRRGPAASVNFVTAHDGFTLRDLVSYDHKHNEANGEDNRDGTEDNRSWNCGVEGPSTDPAVLSLRERQMRNLLATLGLSAGTPMLLGGDELGHTQHGNNNVYCLDDETSWRDWSSSELTGFVSRVLALRRSVPELRRDDFFYGHSDLAVGEVPDIVWLAEDTRELGAEDWGRHRETLVVRVRSASSLLMVLHAGTGPVDVQLPAWLGDPAWVPELTSGTADGAPDSMEPVAAGSVVTVPGRTFLVFRSA</sequence>
<dbReference type="Gene3D" id="2.60.40.1180">
    <property type="entry name" value="Golgi alpha-mannosidase II"/>
    <property type="match status" value="1"/>
</dbReference>
<name>A0ABV9YF14_9PSEU</name>
<reference evidence="5" key="1">
    <citation type="journal article" date="2019" name="Int. J. Syst. Evol. Microbiol.">
        <title>The Global Catalogue of Microorganisms (GCM) 10K type strain sequencing project: providing services to taxonomists for standard genome sequencing and annotation.</title>
        <authorList>
            <consortium name="The Broad Institute Genomics Platform"/>
            <consortium name="The Broad Institute Genome Sequencing Center for Infectious Disease"/>
            <person name="Wu L."/>
            <person name="Ma J."/>
        </authorList>
    </citation>
    <scope>NUCLEOTIDE SEQUENCE [LARGE SCALE GENOMIC DNA]</scope>
    <source>
        <strain evidence="5">CGMCC 4.7093</strain>
    </source>
</reference>
<organism evidence="4 5">
    <name type="scientific">Actinomycetospora atypica</name>
    <dbReference type="NCBI Taxonomy" id="1290095"/>
    <lineage>
        <taxon>Bacteria</taxon>
        <taxon>Bacillati</taxon>
        <taxon>Actinomycetota</taxon>
        <taxon>Actinomycetes</taxon>
        <taxon>Pseudonocardiales</taxon>
        <taxon>Pseudonocardiaceae</taxon>
        <taxon>Actinomycetospora</taxon>
    </lineage>
</organism>
<dbReference type="SMART" id="SM00642">
    <property type="entry name" value="Aamy"/>
    <property type="match status" value="1"/>
</dbReference>
<comment type="caution">
    <text evidence="4">The sequence shown here is derived from an EMBL/GenBank/DDBJ whole genome shotgun (WGS) entry which is preliminary data.</text>
</comment>
<feature type="region of interest" description="Disordered" evidence="2">
    <location>
        <begin position="471"/>
        <end position="495"/>
    </location>
</feature>
<dbReference type="InterPro" id="IPR017853">
    <property type="entry name" value="GH"/>
</dbReference>
<dbReference type="EMBL" id="JBHSIV010000003">
    <property type="protein sequence ID" value="MFC5061373.1"/>
    <property type="molecule type" value="Genomic_DNA"/>
</dbReference>
<dbReference type="Proteomes" id="UP001595947">
    <property type="component" value="Unassembled WGS sequence"/>
</dbReference>
<proteinExistence type="inferred from homology"/>
<dbReference type="PANTHER" id="PTHR43002">
    <property type="entry name" value="GLYCOGEN DEBRANCHING ENZYME"/>
    <property type="match status" value="1"/>
</dbReference>
<dbReference type="GO" id="GO:0120549">
    <property type="term" value="F:limit dextrin alpha-1,6-maltotetraose-hydrolase activity"/>
    <property type="evidence" value="ECO:0007669"/>
    <property type="project" value="UniProtKB-EC"/>
</dbReference>
<evidence type="ECO:0000313" key="4">
    <source>
        <dbReference type="EMBL" id="MFC5061373.1"/>
    </source>
</evidence>
<dbReference type="SUPFAM" id="SSF81296">
    <property type="entry name" value="E set domains"/>
    <property type="match status" value="1"/>
</dbReference>
<dbReference type="InterPro" id="IPR014756">
    <property type="entry name" value="Ig_E-set"/>
</dbReference>